<dbReference type="AlphaFoldDB" id="A0A916EDY2"/>
<accession>A0A916EDY2</accession>
<evidence type="ECO:0000313" key="1">
    <source>
        <dbReference type="EMBL" id="CAB5380246.1"/>
    </source>
</evidence>
<sequence length="156" mass="18236">MHEIIPHNNANCEKVFSILGWFLSKQRTKIDIERLQAMVQIHSYLVMNTRSELKFLDSNITSEEINETLNQISLSINNGTDLFDENNEVDFAFENINEIEVEEVNNNKLKVTNFVDLSASLLLNNNEKDQDDKESIMHHEELNFDVDELINQFDEF</sequence>
<dbReference type="Proteomes" id="UP000684084">
    <property type="component" value="Unassembled WGS sequence"/>
</dbReference>
<evidence type="ECO:0008006" key="3">
    <source>
        <dbReference type="Google" id="ProtNLM"/>
    </source>
</evidence>
<dbReference type="OrthoDB" id="2403728at2759"/>
<proteinExistence type="predicted"/>
<comment type="caution">
    <text evidence="1">The sequence shown here is derived from an EMBL/GenBank/DDBJ whole genome shotgun (WGS) entry which is preliminary data.</text>
</comment>
<name>A0A916EDY2_9GLOM</name>
<dbReference type="EMBL" id="CAGKOT010000042">
    <property type="protein sequence ID" value="CAB5380246.1"/>
    <property type="molecule type" value="Genomic_DNA"/>
</dbReference>
<evidence type="ECO:0000313" key="2">
    <source>
        <dbReference type="Proteomes" id="UP000684084"/>
    </source>
</evidence>
<reference evidence="1" key="1">
    <citation type="submission" date="2020-05" db="EMBL/GenBank/DDBJ databases">
        <authorList>
            <person name="Rincon C."/>
            <person name="Sanders R I."/>
            <person name="Robbins C."/>
            <person name="Chaturvedi A."/>
        </authorList>
    </citation>
    <scope>NUCLEOTIDE SEQUENCE</scope>
    <source>
        <strain evidence="1">CHB12</strain>
    </source>
</reference>
<gene>
    <name evidence="1" type="ORF">CHRIB12_LOCUS16990</name>
</gene>
<organism evidence="1 2">
    <name type="scientific">Rhizophagus irregularis</name>
    <dbReference type="NCBI Taxonomy" id="588596"/>
    <lineage>
        <taxon>Eukaryota</taxon>
        <taxon>Fungi</taxon>
        <taxon>Fungi incertae sedis</taxon>
        <taxon>Mucoromycota</taxon>
        <taxon>Glomeromycotina</taxon>
        <taxon>Glomeromycetes</taxon>
        <taxon>Glomerales</taxon>
        <taxon>Glomeraceae</taxon>
        <taxon>Rhizophagus</taxon>
    </lineage>
</organism>
<protein>
    <recommendedName>
        <fullName evidence="3">HAT C-terminal dimerisation domain-containing protein</fullName>
    </recommendedName>
</protein>
<dbReference type="VEuPathDB" id="FungiDB:RhiirFUN_014854"/>